<reference evidence="1 2" key="1">
    <citation type="submission" date="2018-08" db="EMBL/GenBank/DDBJ databases">
        <authorList>
            <person name="Laetsch R D."/>
            <person name="Stevens L."/>
            <person name="Kumar S."/>
            <person name="Blaxter L. M."/>
        </authorList>
    </citation>
    <scope>NUCLEOTIDE SEQUENCE [LARGE SCALE GENOMIC DNA]</scope>
</reference>
<protein>
    <submittedName>
        <fullName evidence="1">Uncharacterized protein</fullName>
    </submittedName>
</protein>
<accession>A0A3P6SB46</accession>
<evidence type="ECO:0000313" key="2">
    <source>
        <dbReference type="Proteomes" id="UP000277928"/>
    </source>
</evidence>
<sequence>MHNINFLLHETYLQLSLFSVPVLPHRHFTCFLICLLLVTTTPLNYRALMTVTGWVDLDGIEFARRDDMMEER</sequence>
<organism evidence="1 2">
    <name type="scientific">Litomosoides sigmodontis</name>
    <name type="common">Filarial nematode worm</name>
    <dbReference type="NCBI Taxonomy" id="42156"/>
    <lineage>
        <taxon>Eukaryota</taxon>
        <taxon>Metazoa</taxon>
        <taxon>Ecdysozoa</taxon>
        <taxon>Nematoda</taxon>
        <taxon>Chromadorea</taxon>
        <taxon>Rhabditida</taxon>
        <taxon>Spirurina</taxon>
        <taxon>Spiruromorpha</taxon>
        <taxon>Filarioidea</taxon>
        <taxon>Onchocercidae</taxon>
        <taxon>Litomosoides</taxon>
    </lineage>
</organism>
<proteinExistence type="predicted"/>
<name>A0A3P6SB46_LITSI</name>
<dbReference type="EMBL" id="UYRX01000055">
    <property type="protein sequence ID" value="VDK71726.1"/>
    <property type="molecule type" value="Genomic_DNA"/>
</dbReference>
<dbReference type="Proteomes" id="UP000277928">
    <property type="component" value="Unassembled WGS sequence"/>
</dbReference>
<evidence type="ECO:0000313" key="1">
    <source>
        <dbReference type="EMBL" id="VDK71726.1"/>
    </source>
</evidence>
<dbReference type="AlphaFoldDB" id="A0A3P6SB46"/>
<keyword evidence="2" id="KW-1185">Reference proteome</keyword>
<gene>
    <name evidence="1" type="ORF">NLS_LOCUS1535</name>
</gene>